<keyword evidence="2" id="KW-1185">Reference proteome</keyword>
<dbReference type="EMBL" id="WIXE01025218">
    <property type="protein sequence ID" value="KAK5964906.1"/>
    <property type="molecule type" value="Genomic_DNA"/>
</dbReference>
<accession>A0AAN8IA35</accession>
<proteinExistence type="predicted"/>
<evidence type="ECO:0000313" key="2">
    <source>
        <dbReference type="Proteomes" id="UP001331761"/>
    </source>
</evidence>
<reference evidence="1 2" key="1">
    <citation type="submission" date="2019-10" db="EMBL/GenBank/DDBJ databases">
        <title>Assembly and Annotation for the nematode Trichostrongylus colubriformis.</title>
        <authorList>
            <person name="Martin J."/>
        </authorList>
    </citation>
    <scope>NUCLEOTIDE SEQUENCE [LARGE SCALE GENOMIC DNA]</scope>
    <source>
        <strain evidence="1">G859</strain>
        <tissue evidence="1">Whole worm</tissue>
    </source>
</reference>
<protein>
    <submittedName>
        <fullName evidence="1">Uncharacterized protein</fullName>
    </submittedName>
</protein>
<dbReference type="Proteomes" id="UP001331761">
    <property type="component" value="Unassembled WGS sequence"/>
</dbReference>
<comment type="caution">
    <text evidence="1">The sequence shown here is derived from an EMBL/GenBank/DDBJ whole genome shotgun (WGS) entry which is preliminary data.</text>
</comment>
<evidence type="ECO:0000313" key="1">
    <source>
        <dbReference type="EMBL" id="KAK5964906.1"/>
    </source>
</evidence>
<name>A0AAN8IA35_TRICO</name>
<sequence length="171" mass="19848">KSHVRRKPTIDGRNQALITLKDPRTREMQRCESAKFKQRVKAPGCLTKVIVNSRVPRACLATTMRSMSHWTVPVKIHHKSPNQLSRFEHITSETTIDFINRLNSIFRSKNATALIWTCQCIFAYSRRAQSPVVVRYVLTNGCRWTKRLEGHPRTLRTAQQIDFFRTALSIE</sequence>
<dbReference type="AlphaFoldDB" id="A0AAN8IA35"/>
<gene>
    <name evidence="1" type="ORF">GCK32_021830</name>
</gene>
<feature type="non-terminal residue" evidence="1">
    <location>
        <position position="1"/>
    </location>
</feature>
<organism evidence="1 2">
    <name type="scientific">Trichostrongylus colubriformis</name>
    <name type="common">Black scour worm</name>
    <dbReference type="NCBI Taxonomy" id="6319"/>
    <lineage>
        <taxon>Eukaryota</taxon>
        <taxon>Metazoa</taxon>
        <taxon>Ecdysozoa</taxon>
        <taxon>Nematoda</taxon>
        <taxon>Chromadorea</taxon>
        <taxon>Rhabditida</taxon>
        <taxon>Rhabditina</taxon>
        <taxon>Rhabditomorpha</taxon>
        <taxon>Strongyloidea</taxon>
        <taxon>Trichostrongylidae</taxon>
        <taxon>Trichostrongylus</taxon>
    </lineage>
</organism>